<dbReference type="InterPro" id="IPR036259">
    <property type="entry name" value="MFS_trans_sf"/>
</dbReference>
<dbReference type="FunFam" id="1.20.1250.20:FF:000141">
    <property type="entry name" value="Solute carrier family 16, member 4"/>
    <property type="match status" value="1"/>
</dbReference>
<dbReference type="AlphaFoldDB" id="F6ZB74"/>
<dbReference type="GO" id="GO:0008028">
    <property type="term" value="F:monocarboxylic acid transmembrane transporter activity"/>
    <property type="evidence" value="ECO:0000318"/>
    <property type="project" value="GO_Central"/>
</dbReference>
<feature type="transmembrane region" description="Helical" evidence="3">
    <location>
        <begin position="409"/>
        <end position="429"/>
    </location>
</feature>
<dbReference type="Gene3D" id="1.20.1250.20">
    <property type="entry name" value="MFS general substrate transporter like domains"/>
    <property type="match status" value="2"/>
</dbReference>
<name>F6ZB74_ORNAN</name>
<feature type="domain" description="Major facilitator superfamily (MFS) profile" evidence="4">
    <location>
        <begin position="23"/>
        <end position="495"/>
    </location>
</feature>
<dbReference type="InterPro" id="IPR011701">
    <property type="entry name" value="MFS"/>
</dbReference>
<dbReference type="STRING" id="9258.ENSOANP00000006376"/>
<keyword evidence="3" id="KW-0812">Transmembrane</keyword>
<gene>
    <name evidence="5" type="primary">SLC16A4</name>
</gene>
<reference evidence="5 6" key="1">
    <citation type="journal article" date="2008" name="Nature">
        <title>Genome analysis of the platypus reveals unique signatures of evolution.</title>
        <authorList>
            <person name="Warren W.C."/>
            <person name="Hillier L.W."/>
            <person name="Marshall Graves J.A."/>
            <person name="Birney E."/>
            <person name="Ponting C.P."/>
            <person name="Grutzner F."/>
            <person name="Belov K."/>
            <person name="Miller W."/>
            <person name="Clarke L."/>
            <person name="Chinwalla A.T."/>
            <person name="Yang S.P."/>
            <person name="Heger A."/>
            <person name="Locke D.P."/>
            <person name="Miethke P."/>
            <person name="Waters P.D."/>
            <person name="Veyrunes F."/>
            <person name="Fulton L."/>
            <person name="Fulton B."/>
            <person name="Graves T."/>
            <person name="Wallis J."/>
            <person name="Puente X.S."/>
            <person name="Lopez-Otin C."/>
            <person name="Ordonez G.R."/>
            <person name="Eichler E.E."/>
            <person name="Chen L."/>
            <person name="Cheng Z."/>
            <person name="Deakin J.E."/>
            <person name="Alsop A."/>
            <person name="Thompson K."/>
            <person name="Kirby P."/>
            <person name="Papenfuss A.T."/>
            <person name="Wakefield M.J."/>
            <person name="Olender T."/>
            <person name="Lancet D."/>
            <person name="Huttley G.A."/>
            <person name="Smit A.F."/>
            <person name="Pask A."/>
            <person name="Temple-Smith P."/>
            <person name="Batzer M.A."/>
            <person name="Walker J.A."/>
            <person name="Konkel M.K."/>
            <person name="Harris R.S."/>
            <person name="Whittington C.M."/>
            <person name="Wong E.S."/>
            <person name="Gemmell N.J."/>
            <person name="Buschiazzo E."/>
            <person name="Vargas Jentzsch I.M."/>
            <person name="Merkel A."/>
            <person name="Schmitz J."/>
            <person name="Zemann A."/>
            <person name="Churakov G."/>
            <person name="Kriegs J.O."/>
            <person name="Brosius J."/>
            <person name="Murchison E.P."/>
            <person name="Sachidanandam R."/>
            <person name="Smith C."/>
            <person name="Hannon G.J."/>
            <person name="Tsend-Ayush E."/>
            <person name="McMillan D."/>
            <person name="Attenborough R."/>
            <person name="Rens W."/>
            <person name="Ferguson-Smith M."/>
            <person name="Lefevre C.M."/>
            <person name="Sharp J.A."/>
            <person name="Nicholas K.R."/>
            <person name="Ray D.A."/>
            <person name="Kube M."/>
            <person name="Reinhardt R."/>
            <person name="Pringle T.H."/>
            <person name="Taylor J."/>
            <person name="Jones R.C."/>
            <person name="Nixon B."/>
            <person name="Dacheux J.L."/>
            <person name="Niwa H."/>
            <person name="Sekita Y."/>
            <person name="Huang X."/>
            <person name="Stark A."/>
            <person name="Kheradpour P."/>
            <person name="Kellis M."/>
            <person name="Flicek P."/>
            <person name="Chen Y."/>
            <person name="Webber C."/>
            <person name="Hardison R."/>
            <person name="Nelson J."/>
            <person name="Hallsworth-Pepin K."/>
            <person name="Delehaunty K."/>
            <person name="Markovic C."/>
            <person name="Minx P."/>
            <person name="Feng Y."/>
            <person name="Kremitzki C."/>
            <person name="Mitreva M."/>
            <person name="Glasscock J."/>
            <person name="Wylie T."/>
            <person name="Wohldmann P."/>
            <person name="Thiru P."/>
            <person name="Nhan M.N."/>
            <person name="Pohl C.S."/>
            <person name="Smith S.M."/>
            <person name="Hou S."/>
            <person name="Nefedov M."/>
            <person name="de Jong P.J."/>
            <person name="Renfree M.B."/>
            <person name="Mardis E.R."/>
            <person name="Wilson R.K."/>
        </authorList>
    </citation>
    <scope>NUCLEOTIDE SEQUENCE [LARGE SCALE GENOMIC DNA]</scope>
    <source>
        <strain evidence="5 6">Glennie</strain>
    </source>
</reference>
<reference evidence="5" key="2">
    <citation type="submission" date="2025-08" db="UniProtKB">
        <authorList>
            <consortium name="Ensembl"/>
        </authorList>
    </citation>
    <scope>IDENTIFICATION</scope>
    <source>
        <strain evidence="5">Glennie</strain>
    </source>
</reference>
<dbReference type="Bgee" id="ENSOANG00000004024">
    <property type="expression patterns" value="Expressed in adult mammalian kidney and 5 other cell types or tissues"/>
</dbReference>
<dbReference type="FunCoup" id="F6ZB74">
    <property type="interactions" value="91"/>
</dbReference>
<dbReference type="FunFam" id="1.20.1250.20:FF:000277">
    <property type="entry name" value="Solute carrier family 16 member 4"/>
    <property type="match status" value="1"/>
</dbReference>
<dbReference type="InParanoid" id="F6ZB74"/>
<dbReference type="Proteomes" id="UP000002279">
    <property type="component" value="Chromosome 7"/>
</dbReference>
<organism evidence="5 6">
    <name type="scientific">Ornithorhynchus anatinus</name>
    <name type="common">Duckbill platypus</name>
    <dbReference type="NCBI Taxonomy" id="9258"/>
    <lineage>
        <taxon>Eukaryota</taxon>
        <taxon>Metazoa</taxon>
        <taxon>Chordata</taxon>
        <taxon>Craniata</taxon>
        <taxon>Vertebrata</taxon>
        <taxon>Euteleostomi</taxon>
        <taxon>Mammalia</taxon>
        <taxon>Monotremata</taxon>
        <taxon>Ornithorhynchidae</taxon>
        <taxon>Ornithorhynchus</taxon>
    </lineage>
</organism>
<feature type="transmembrane region" description="Helical" evidence="3">
    <location>
        <begin position="21"/>
        <end position="47"/>
    </location>
</feature>
<dbReference type="RefSeq" id="XP_028924848.1">
    <property type="nucleotide sequence ID" value="XM_029069015.2"/>
</dbReference>
<keyword evidence="3" id="KW-0472">Membrane</keyword>
<feature type="transmembrane region" description="Helical" evidence="3">
    <location>
        <begin position="315"/>
        <end position="338"/>
    </location>
</feature>
<feature type="transmembrane region" description="Helical" evidence="3">
    <location>
        <begin position="383"/>
        <end position="403"/>
    </location>
</feature>
<dbReference type="PROSITE" id="PS50850">
    <property type="entry name" value="MFS"/>
    <property type="match status" value="1"/>
</dbReference>
<evidence type="ECO:0000256" key="2">
    <source>
        <dbReference type="SAM" id="MobiDB-lite"/>
    </source>
</evidence>
<dbReference type="HOGENOM" id="CLU_001265_59_2_1"/>
<dbReference type="GO" id="GO:0005886">
    <property type="term" value="C:plasma membrane"/>
    <property type="evidence" value="ECO:0000318"/>
    <property type="project" value="GO_Central"/>
</dbReference>
<dbReference type="eggNOG" id="KOG2504">
    <property type="taxonomic scope" value="Eukaryota"/>
</dbReference>
<feature type="compositionally biased region" description="Basic and acidic residues" evidence="2">
    <location>
        <begin position="267"/>
        <end position="289"/>
    </location>
</feature>
<dbReference type="InterPro" id="IPR050327">
    <property type="entry name" value="Proton-linked_MCT"/>
</dbReference>
<keyword evidence="3" id="KW-1133">Transmembrane helix</keyword>
<dbReference type="PANTHER" id="PTHR11360:SF14">
    <property type="entry name" value="MONOCARBOXYLATE TRANSPORTER 5"/>
    <property type="match status" value="1"/>
</dbReference>
<comment type="subcellular location">
    <subcellularLocation>
        <location evidence="1">Membrane</location>
        <topology evidence="1">Multi-pass membrane protein</topology>
    </subcellularLocation>
</comment>
<feature type="transmembrane region" description="Helical" evidence="3">
    <location>
        <begin position="469"/>
        <end position="490"/>
    </location>
</feature>
<reference evidence="5" key="3">
    <citation type="submission" date="2025-09" db="UniProtKB">
        <authorList>
            <consortium name="Ensembl"/>
        </authorList>
    </citation>
    <scope>IDENTIFICATION</scope>
    <source>
        <strain evidence="5">Glennie</strain>
    </source>
</reference>
<dbReference type="GeneID" id="100077085"/>
<dbReference type="Pfam" id="PF07690">
    <property type="entry name" value="MFS_1"/>
    <property type="match status" value="1"/>
</dbReference>
<evidence type="ECO:0000313" key="5">
    <source>
        <dbReference type="Ensembl" id="ENSOANP00000006376.2"/>
    </source>
</evidence>
<dbReference type="GO" id="GO:1905039">
    <property type="term" value="P:carboxylic acid transmembrane transport"/>
    <property type="evidence" value="ECO:0000318"/>
    <property type="project" value="GO_Central"/>
</dbReference>
<feature type="compositionally biased region" description="Basic and acidic residues" evidence="2">
    <location>
        <begin position="204"/>
        <end position="214"/>
    </location>
</feature>
<dbReference type="SUPFAM" id="SSF103473">
    <property type="entry name" value="MFS general substrate transporter"/>
    <property type="match status" value="1"/>
</dbReference>
<protein>
    <submittedName>
        <fullName evidence="5">Solute carrier family 16 member 4</fullName>
    </submittedName>
</protein>
<dbReference type="Ensembl" id="ENSOANT00000006378.3">
    <property type="protein sequence ID" value="ENSOANP00000006376.2"/>
    <property type="gene ID" value="ENSOANG00000004024.4"/>
</dbReference>
<dbReference type="PANTHER" id="PTHR11360">
    <property type="entry name" value="MONOCARBOXYLATE TRANSPORTER"/>
    <property type="match status" value="1"/>
</dbReference>
<sequence length="510" mass="56014">MQSKKRKLRPYTEPLDGGWGWMVVLHFFLVNVCVLGTLKTFAIFFVVFQREFDGSSEQVSWIGSIMSALRLAAGPLVAIACEKLGDKQTSILGALLVSGGCLMSSVAMSISFLCVSMGLLLGLGFSCLYQTASVMTARYFRKRLALSTAIARSGMGLTFLMAPFTQILIDIYDWKGTLLILGGITLHLVPSSMLLRPINLKSEKPSAAKGEDRRRPSRSPAPASGLDAIGPSETPAHLARSEPPVQDGAVNNLGRSGTENSIGSEPPWEKEVFNEGSNQHRELPPTEEETRDRKTALCRHTQWLIDFSILKDPSFCIFTWSFVFVQLAYFIPTFHLVARAKTLGIDPMDASYLISTSGILEAVAQVLSGWVADQNWTKKYHYYIAYLILNGITNLLCPFATTFPLLMTYTIFFASFSGAYLGLILPVLVDMVGISRLPGSLGFASFFAGLAAIAGPPIAGWLYDHTQTYACSFLFAGACYILSPISFWFVPLALRWKKKTEAAQGERELP</sequence>
<feature type="region of interest" description="Disordered" evidence="2">
    <location>
        <begin position="204"/>
        <end position="289"/>
    </location>
</feature>
<evidence type="ECO:0000256" key="3">
    <source>
        <dbReference type="SAM" id="Phobius"/>
    </source>
</evidence>
<proteinExistence type="predicted"/>
<feature type="transmembrane region" description="Helical" evidence="3">
    <location>
        <begin position="350"/>
        <end position="371"/>
    </location>
</feature>
<feature type="transmembrane region" description="Helical" evidence="3">
    <location>
        <begin position="178"/>
        <end position="195"/>
    </location>
</feature>
<accession>F6ZB74</accession>
<dbReference type="CTD" id="9122"/>
<dbReference type="OMA" id="YQAFSVV"/>
<keyword evidence="6" id="KW-1185">Reference proteome</keyword>
<evidence type="ECO:0000256" key="1">
    <source>
        <dbReference type="ARBA" id="ARBA00004141"/>
    </source>
</evidence>
<dbReference type="InterPro" id="IPR020846">
    <property type="entry name" value="MFS_dom"/>
</dbReference>
<evidence type="ECO:0000313" key="6">
    <source>
        <dbReference type="Proteomes" id="UP000002279"/>
    </source>
</evidence>
<dbReference type="GeneTree" id="ENSGT00940000158411"/>
<feature type="transmembrane region" description="Helical" evidence="3">
    <location>
        <begin position="149"/>
        <end position="172"/>
    </location>
</feature>
<feature type="compositionally biased region" description="Polar residues" evidence="2">
    <location>
        <begin position="253"/>
        <end position="263"/>
    </location>
</feature>
<feature type="transmembrane region" description="Helical" evidence="3">
    <location>
        <begin position="441"/>
        <end position="463"/>
    </location>
</feature>
<evidence type="ECO:0000259" key="4">
    <source>
        <dbReference type="PROSITE" id="PS50850"/>
    </source>
</evidence>